<keyword evidence="1" id="KW-1133">Transmembrane helix</keyword>
<feature type="transmembrane region" description="Helical" evidence="1">
    <location>
        <begin position="127"/>
        <end position="145"/>
    </location>
</feature>
<feature type="transmembrane region" description="Helical" evidence="1">
    <location>
        <begin position="197"/>
        <end position="219"/>
    </location>
</feature>
<name>A0ABV8V149_9GAMM</name>
<evidence type="ECO:0000313" key="3">
    <source>
        <dbReference type="Proteomes" id="UP001595840"/>
    </source>
</evidence>
<reference evidence="3" key="1">
    <citation type="journal article" date="2019" name="Int. J. Syst. Evol. Microbiol.">
        <title>The Global Catalogue of Microorganisms (GCM) 10K type strain sequencing project: providing services to taxonomists for standard genome sequencing and annotation.</title>
        <authorList>
            <consortium name="The Broad Institute Genomics Platform"/>
            <consortium name="The Broad Institute Genome Sequencing Center for Infectious Disease"/>
            <person name="Wu L."/>
            <person name="Ma J."/>
        </authorList>
    </citation>
    <scope>NUCLEOTIDE SEQUENCE [LARGE SCALE GENOMIC DNA]</scope>
    <source>
        <strain evidence="3">CECT 8570</strain>
    </source>
</reference>
<dbReference type="InterPro" id="IPR037185">
    <property type="entry name" value="EmrE-like"/>
</dbReference>
<dbReference type="SUPFAM" id="SSF103481">
    <property type="entry name" value="Multidrug resistance efflux transporter EmrE"/>
    <property type="match status" value="1"/>
</dbReference>
<dbReference type="Pfam" id="PF13536">
    <property type="entry name" value="EmrE"/>
    <property type="match status" value="1"/>
</dbReference>
<dbReference type="Proteomes" id="UP001595840">
    <property type="component" value="Unassembled WGS sequence"/>
</dbReference>
<comment type="caution">
    <text evidence="2">The sequence shown here is derived from an EMBL/GenBank/DDBJ whole genome shotgun (WGS) entry which is preliminary data.</text>
</comment>
<feature type="transmembrane region" description="Helical" evidence="1">
    <location>
        <begin position="32"/>
        <end position="53"/>
    </location>
</feature>
<dbReference type="InterPro" id="IPR032713">
    <property type="entry name" value="EmrE"/>
</dbReference>
<gene>
    <name evidence="2" type="ORF">ACFOX3_02115</name>
</gene>
<feature type="transmembrane region" description="Helical" evidence="1">
    <location>
        <begin position="225"/>
        <end position="248"/>
    </location>
</feature>
<dbReference type="EMBL" id="JBHSCX010000003">
    <property type="protein sequence ID" value="MFC4361075.1"/>
    <property type="molecule type" value="Genomic_DNA"/>
</dbReference>
<accession>A0ABV8V149</accession>
<keyword evidence="3" id="KW-1185">Reference proteome</keyword>
<sequence>MLRLILLGLLAAAFFSSTFILNEVMSLAGGHWFWSASLRYFFTVIFLSAWLFYQGGTRQFLELIALFRQHWAFWLLSGSLGFGLFYLLICYAADFSPAWVVTATWQFTVVASLFVYWFFGNKIPRRVWLFSGFIFTGVCLVNLSHTEHIDIATLLSGGVPVLIAAFCYPLGNQMVWEAKRGQNPRIPKIDSPLLDNALVKVFLLSLGSVPLWLIVGSFIQPPAPSLSQVFNTGLVALLSGVIATGIFLHARQKATNTSELAAIDATQAGEVIFALAGGMLFLNAGFPTHSALIGLVILIAGLVLLVKYQRR</sequence>
<protein>
    <submittedName>
        <fullName evidence="2">Multidrug resistance efflux transporter family protein</fullName>
    </submittedName>
</protein>
<organism evidence="2 3">
    <name type="scientific">Simiduia curdlanivorans</name>
    <dbReference type="NCBI Taxonomy" id="1492769"/>
    <lineage>
        <taxon>Bacteria</taxon>
        <taxon>Pseudomonadati</taxon>
        <taxon>Pseudomonadota</taxon>
        <taxon>Gammaproteobacteria</taxon>
        <taxon>Cellvibrionales</taxon>
        <taxon>Cellvibrionaceae</taxon>
        <taxon>Simiduia</taxon>
    </lineage>
</organism>
<feature type="transmembrane region" description="Helical" evidence="1">
    <location>
        <begin position="260"/>
        <end position="282"/>
    </location>
</feature>
<keyword evidence="1" id="KW-0812">Transmembrane</keyword>
<evidence type="ECO:0000256" key="1">
    <source>
        <dbReference type="SAM" id="Phobius"/>
    </source>
</evidence>
<feature type="transmembrane region" description="Helical" evidence="1">
    <location>
        <begin position="288"/>
        <end position="306"/>
    </location>
</feature>
<feature type="transmembrane region" description="Helical" evidence="1">
    <location>
        <begin position="151"/>
        <end position="176"/>
    </location>
</feature>
<evidence type="ECO:0000313" key="2">
    <source>
        <dbReference type="EMBL" id="MFC4361075.1"/>
    </source>
</evidence>
<keyword evidence="1" id="KW-0472">Membrane</keyword>
<feature type="transmembrane region" description="Helical" evidence="1">
    <location>
        <begin position="99"/>
        <end position="120"/>
    </location>
</feature>
<dbReference type="RefSeq" id="WP_290260323.1">
    <property type="nucleotide sequence ID" value="NZ_JAUFQG010000004.1"/>
</dbReference>
<feature type="transmembrane region" description="Helical" evidence="1">
    <location>
        <begin position="73"/>
        <end position="93"/>
    </location>
</feature>
<proteinExistence type="predicted"/>